<dbReference type="AlphaFoldDB" id="A0A2D4IH83"/>
<accession>A0A2D4IH83</accession>
<dbReference type="EMBL" id="IACK01110319">
    <property type="protein sequence ID" value="LAA83576.1"/>
    <property type="molecule type" value="Transcribed_RNA"/>
</dbReference>
<proteinExistence type="predicted"/>
<protein>
    <recommendedName>
        <fullName evidence="2">Reverse transcriptase domain-containing protein</fullName>
    </recommendedName>
</protein>
<evidence type="ECO:0000313" key="1">
    <source>
        <dbReference type="EMBL" id="LAA83576.1"/>
    </source>
</evidence>
<organism evidence="1">
    <name type="scientific">Micrurus lemniscatus lemniscatus</name>
    <dbReference type="NCBI Taxonomy" id="129467"/>
    <lineage>
        <taxon>Eukaryota</taxon>
        <taxon>Metazoa</taxon>
        <taxon>Chordata</taxon>
        <taxon>Craniata</taxon>
        <taxon>Vertebrata</taxon>
        <taxon>Euteleostomi</taxon>
        <taxon>Lepidosauria</taxon>
        <taxon>Squamata</taxon>
        <taxon>Bifurcata</taxon>
        <taxon>Unidentata</taxon>
        <taxon>Episquamata</taxon>
        <taxon>Toxicofera</taxon>
        <taxon>Serpentes</taxon>
        <taxon>Colubroidea</taxon>
        <taxon>Elapidae</taxon>
        <taxon>Elapinae</taxon>
        <taxon>Micrurus</taxon>
    </lineage>
</organism>
<dbReference type="PANTHER" id="PTHR31635:SF196">
    <property type="entry name" value="REVERSE TRANSCRIPTASE DOMAIN-CONTAINING PROTEIN-RELATED"/>
    <property type="match status" value="1"/>
</dbReference>
<sequence length="198" mass="23475">MGLQIVKKVKYLGIWLSPRCSSLKEDNYVKLIKQIRKELELWAKLKLSISGRIAMLKINTLPKLIYLFQMIPIKLGKSFFIELNKMASNFVWLGKRPRIKMKQLQDNRSRGGLGLPEWELYYQAAVLSWIKDWVKLRYKRILTLEGHDLIGWHAFLWENKSNVHTYFNQHLIRDSLITTWKENQRQALYGNPTMAVNQ</sequence>
<dbReference type="PANTHER" id="PTHR31635">
    <property type="entry name" value="REVERSE TRANSCRIPTASE DOMAIN-CONTAINING PROTEIN-RELATED"/>
    <property type="match status" value="1"/>
</dbReference>
<reference evidence="1" key="2">
    <citation type="submission" date="2017-11" db="EMBL/GenBank/DDBJ databases">
        <title>Coralsnake Venomics: Analyses of Venom Gland Transcriptomes and Proteomes of Six Brazilian Taxa.</title>
        <authorList>
            <person name="Aird S.D."/>
            <person name="Jorge da Silva N."/>
            <person name="Qiu L."/>
            <person name="Villar-Briones A."/>
            <person name="Aparecida-Saddi V."/>
            <person name="Campos-Telles M.P."/>
            <person name="Grau M."/>
            <person name="Mikheyev A.S."/>
        </authorList>
    </citation>
    <scope>NUCLEOTIDE SEQUENCE</scope>
    <source>
        <tissue evidence="1">Venom_gland</tissue>
    </source>
</reference>
<reference evidence="1" key="1">
    <citation type="submission" date="2017-07" db="EMBL/GenBank/DDBJ databases">
        <authorList>
            <person name="Mikheyev A."/>
            <person name="Grau M."/>
        </authorList>
    </citation>
    <scope>NUCLEOTIDE SEQUENCE</scope>
    <source>
        <tissue evidence="1">Venom_gland</tissue>
    </source>
</reference>
<evidence type="ECO:0008006" key="2">
    <source>
        <dbReference type="Google" id="ProtNLM"/>
    </source>
</evidence>
<name>A0A2D4IH83_MICLE</name>